<sequence>MVVVELAVVLAAIVLGARLGGIGIGYAGGAGVLVLGLLGVSPGTAPFDVISIIMAVIAAIAAMQVAGGMDHLVHLADRLLRRRPQQITYYAPLVTYGMTLMAGTGHTAFSTLPVISEVAKENGVRPSRPLSIAVVASQVAITASPVSAAVIFVAAVLEPFGVDYLQVLAVSIPSTLLAVVLASLVTNRLGKDLADDDEYQARLARGEITFRPQTEYVARPGARRSVVIFLVGIVAVMSYATAVSENVGLIADPALARNEAILVIMLTVATVITVTCGVSTPKILEMSTFRSGMSACVCVLGVAWLGDTFVQHNLETIQSVSGGALDAQPWLLAVVLFFASALLYSQAATASALMPAALALGVSPLTAVASFAAVSALFVLPTYPTLLAAVELDDTGSTKIGKLVFNHPFIVPGTLTIVLAVLLGFAVGSVVL</sequence>
<dbReference type="eggNOG" id="COG2704">
    <property type="taxonomic scope" value="Bacteria"/>
</dbReference>
<keyword evidence="3" id="KW-0813">Transport</keyword>
<reference evidence="11 12" key="1">
    <citation type="journal article" date="2009" name="Stand. Genomic Sci.">
        <title>Complete genome sequence of Sanguibacter keddieii type strain (ST-74).</title>
        <authorList>
            <person name="Ivanova N."/>
            <person name="Sikorski J."/>
            <person name="Sims D."/>
            <person name="Brettin T."/>
            <person name="Detter J.C."/>
            <person name="Han C."/>
            <person name="Lapidus A."/>
            <person name="Copeland A."/>
            <person name="Glavina Del Rio T."/>
            <person name="Nolan M."/>
            <person name="Chen F."/>
            <person name="Lucas S."/>
            <person name="Tice H."/>
            <person name="Cheng J.F."/>
            <person name="Bruce D."/>
            <person name="Goodwin L."/>
            <person name="Pitluck S."/>
            <person name="Pati A."/>
            <person name="Mavromatis K."/>
            <person name="Chen A."/>
            <person name="Palaniappan K."/>
            <person name="D'haeseleer P."/>
            <person name="Chain P."/>
            <person name="Bristow J."/>
            <person name="Eisen J.A."/>
            <person name="Markowitz V."/>
            <person name="Hugenholtz P."/>
            <person name="Goker M."/>
            <person name="Pukall R."/>
            <person name="Klenk H.P."/>
            <person name="Kyrpides N.C."/>
        </authorList>
    </citation>
    <scope>NUCLEOTIDE SEQUENCE [LARGE SCALE GENOMIC DNA]</scope>
    <source>
        <strain evidence="12">ATCC 51767 / DSM 10542 / NCFB 3025 / ST-74</strain>
    </source>
</reference>
<comment type="similarity">
    <text evidence="2">Belongs to the DcuA/DcuB transporter (TC 2.A.13.1) family.</text>
</comment>
<gene>
    <name evidence="11" type="ordered locus">Sked_04830</name>
</gene>
<evidence type="ECO:0000256" key="9">
    <source>
        <dbReference type="ARBA" id="ARBA00039380"/>
    </source>
</evidence>
<dbReference type="NCBIfam" id="TIGR00770">
    <property type="entry name" value="Dcu"/>
    <property type="match status" value="1"/>
</dbReference>
<dbReference type="KEGG" id="ske:Sked_04830"/>
<evidence type="ECO:0000256" key="3">
    <source>
        <dbReference type="ARBA" id="ARBA00022448"/>
    </source>
</evidence>
<evidence type="ECO:0000256" key="6">
    <source>
        <dbReference type="ARBA" id="ARBA00022692"/>
    </source>
</evidence>
<accession>D1BKG8</accession>
<dbReference type="RefSeq" id="WP_012865514.1">
    <property type="nucleotide sequence ID" value="NC_013521.1"/>
</dbReference>
<evidence type="ECO:0000256" key="5">
    <source>
        <dbReference type="ARBA" id="ARBA00022519"/>
    </source>
</evidence>
<evidence type="ECO:0000256" key="10">
    <source>
        <dbReference type="SAM" id="Phobius"/>
    </source>
</evidence>
<keyword evidence="6 10" id="KW-0812">Transmembrane</keyword>
<organism evidence="11 12">
    <name type="scientific">Sanguibacter keddieii (strain ATCC 51767 / DSM 10542 / NCFB 3025 / ST-74)</name>
    <dbReference type="NCBI Taxonomy" id="446469"/>
    <lineage>
        <taxon>Bacteria</taxon>
        <taxon>Bacillati</taxon>
        <taxon>Actinomycetota</taxon>
        <taxon>Actinomycetes</taxon>
        <taxon>Micrococcales</taxon>
        <taxon>Sanguibacteraceae</taxon>
        <taxon>Sanguibacter</taxon>
    </lineage>
</organism>
<feature type="transmembrane region" description="Helical" evidence="10">
    <location>
        <begin position="130"/>
        <end position="157"/>
    </location>
</feature>
<feature type="transmembrane region" description="Helical" evidence="10">
    <location>
        <begin position="365"/>
        <end position="389"/>
    </location>
</feature>
<dbReference type="OrthoDB" id="9770910at2"/>
<dbReference type="HOGENOM" id="CLU_036056_1_1_11"/>
<dbReference type="GO" id="GO:0015556">
    <property type="term" value="F:C4-dicarboxylate transmembrane transporter activity"/>
    <property type="evidence" value="ECO:0007669"/>
    <property type="project" value="InterPro"/>
</dbReference>
<feature type="transmembrane region" description="Helical" evidence="10">
    <location>
        <begin position="87"/>
        <end position="109"/>
    </location>
</feature>
<name>D1BKG8_SANKS</name>
<dbReference type="GO" id="GO:0005886">
    <property type="term" value="C:plasma membrane"/>
    <property type="evidence" value="ECO:0007669"/>
    <property type="project" value="UniProtKB-SubCell"/>
</dbReference>
<dbReference type="Proteomes" id="UP000000322">
    <property type="component" value="Chromosome"/>
</dbReference>
<dbReference type="EMBL" id="CP001819">
    <property type="protein sequence ID" value="ACZ20445.1"/>
    <property type="molecule type" value="Genomic_DNA"/>
</dbReference>
<protein>
    <recommendedName>
        <fullName evidence="9">C4-dicarboxylate transporter DcuA</fullName>
    </recommendedName>
</protein>
<feature type="transmembrane region" description="Helical" evidence="10">
    <location>
        <begin position="221"/>
        <end position="240"/>
    </location>
</feature>
<keyword evidence="5" id="KW-0997">Cell inner membrane</keyword>
<comment type="subcellular location">
    <subcellularLocation>
        <location evidence="1">Cell inner membrane</location>
        <topology evidence="1">Multi-pass membrane protein</topology>
    </subcellularLocation>
</comment>
<proteinExistence type="inferred from homology"/>
<dbReference type="NCBIfam" id="NF006927">
    <property type="entry name" value="PRK09412.1"/>
    <property type="match status" value="1"/>
</dbReference>
<dbReference type="InterPro" id="IPR004668">
    <property type="entry name" value="Anaer_Dcu_memb_transpt"/>
</dbReference>
<evidence type="ECO:0000256" key="2">
    <source>
        <dbReference type="ARBA" id="ARBA00006413"/>
    </source>
</evidence>
<evidence type="ECO:0000256" key="1">
    <source>
        <dbReference type="ARBA" id="ARBA00004429"/>
    </source>
</evidence>
<keyword evidence="12" id="KW-1185">Reference proteome</keyword>
<evidence type="ECO:0000313" key="11">
    <source>
        <dbReference type="EMBL" id="ACZ20445.1"/>
    </source>
</evidence>
<evidence type="ECO:0000256" key="7">
    <source>
        <dbReference type="ARBA" id="ARBA00022989"/>
    </source>
</evidence>
<keyword evidence="7 10" id="KW-1133">Transmembrane helix</keyword>
<feature type="transmembrane region" description="Helical" evidence="10">
    <location>
        <begin position="163"/>
        <end position="185"/>
    </location>
</feature>
<evidence type="ECO:0000256" key="8">
    <source>
        <dbReference type="ARBA" id="ARBA00023136"/>
    </source>
</evidence>
<dbReference type="NCBIfam" id="NF009136">
    <property type="entry name" value="PRK12489.1"/>
    <property type="match status" value="1"/>
</dbReference>
<feature type="transmembrane region" description="Helical" evidence="10">
    <location>
        <begin position="409"/>
        <end position="431"/>
    </location>
</feature>
<keyword evidence="8 10" id="KW-0472">Membrane</keyword>
<dbReference type="PIRSF" id="PIRSF004539">
    <property type="entry name" value="C4-dicrbxl_trns"/>
    <property type="match status" value="1"/>
</dbReference>
<feature type="transmembrane region" description="Helical" evidence="10">
    <location>
        <begin position="47"/>
        <end position="67"/>
    </location>
</feature>
<keyword evidence="4" id="KW-1003">Cell membrane</keyword>
<feature type="transmembrane region" description="Helical" evidence="10">
    <location>
        <begin position="6"/>
        <end position="35"/>
    </location>
</feature>
<evidence type="ECO:0000313" key="12">
    <source>
        <dbReference type="Proteomes" id="UP000000322"/>
    </source>
</evidence>
<feature type="transmembrane region" description="Helical" evidence="10">
    <location>
        <begin position="260"/>
        <end position="280"/>
    </location>
</feature>
<evidence type="ECO:0000256" key="4">
    <source>
        <dbReference type="ARBA" id="ARBA00022475"/>
    </source>
</evidence>
<dbReference type="Pfam" id="PF03605">
    <property type="entry name" value="DcuA_DcuB"/>
    <property type="match status" value="1"/>
</dbReference>
<dbReference type="AlphaFoldDB" id="D1BKG8"/>
<dbReference type="PANTHER" id="PTHR36106:SF2">
    <property type="entry name" value="C4-DICARBOXYLATE TRANSPORTER DCUA"/>
    <property type="match status" value="1"/>
</dbReference>
<dbReference type="PANTHER" id="PTHR36106">
    <property type="entry name" value="ANAEROBIC C4-DICARBOXYLATE TRANSPORTER DCUB"/>
    <property type="match status" value="1"/>
</dbReference>
<feature type="transmembrane region" description="Helical" evidence="10">
    <location>
        <begin position="330"/>
        <end position="353"/>
    </location>
</feature>